<feature type="domain" description="Peptidase S74" evidence="5">
    <location>
        <begin position="886"/>
        <end position="997"/>
    </location>
</feature>
<evidence type="ECO:0000256" key="2">
    <source>
        <dbReference type="ARBA" id="ARBA00023326"/>
    </source>
</evidence>
<dbReference type="SUPFAM" id="SSF49265">
    <property type="entry name" value="Fibronectin type III"/>
    <property type="match status" value="1"/>
</dbReference>
<dbReference type="CDD" id="cd00063">
    <property type="entry name" value="FN3"/>
    <property type="match status" value="1"/>
</dbReference>
<keyword evidence="1" id="KW-0326">Glycosidase</keyword>
<evidence type="ECO:0000259" key="4">
    <source>
        <dbReference type="PROSITE" id="PS50853"/>
    </source>
</evidence>
<dbReference type="InterPro" id="IPR013783">
    <property type="entry name" value="Ig-like_fold"/>
</dbReference>
<protein>
    <recommendedName>
        <fullName evidence="8">Peptidase S74 domain-containing protein</fullName>
    </recommendedName>
</protein>
<evidence type="ECO:0000313" key="7">
    <source>
        <dbReference type="Proteomes" id="UP001500621"/>
    </source>
</evidence>
<reference evidence="7" key="1">
    <citation type="journal article" date="2019" name="Int. J. Syst. Evol. Microbiol.">
        <title>The Global Catalogue of Microorganisms (GCM) 10K type strain sequencing project: providing services to taxonomists for standard genome sequencing and annotation.</title>
        <authorList>
            <consortium name="The Broad Institute Genomics Platform"/>
            <consortium name="The Broad Institute Genome Sequencing Center for Infectious Disease"/>
            <person name="Wu L."/>
            <person name="Ma J."/>
        </authorList>
    </citation>
    <scope>NUCLEOTIDE SEQUENCE [LARGE SCALE GENOMIC DNA]</scope>
    <source>
        <strain evidence="7">JCM 18127</strain>
    </source>
</reference>
<keyword evidence="7" id="KW-1185">Reference proteome</keyword>
<evidence type="ECO:0008006" key="8">
    <source>
        <dbReference type="Google" id="ProtNLM"/>
    </source>
</evidence>
<dbReference type="Proteomes" id="UP001500621">
    <property type="component" value="Unassembled WGS sequence"/>
</dbReference>
<dbReference type="InterPro" id="IPR003961">
    <property type="entry name" value="FN3_dom"/>
</dbReference>
<sequence>MMHLRLVAYTPLGAQIGVLPDSLNYTATIPFGADLPTLKVGYTKAGRRSDVLEALPEIAVERWDAAAGTWVEPDDARFLVVKRAWNSKDDGGQARSYDAIHLGWLARKARVWTGGNMNSEGKRQFNAANPGTIVGTIFDDARGRGWGPGLARSFNATTDSAGQPWAHEVTLAFEPSADLDSVLKAVVDQGLAELSWTGRTLNLYNPDTALARDLTTGTAPVWVRHTDGVTSAPEEGSIEDLVTFARLTGDAGGVWDVSNPAAVQTYGRLEGYVTQSGVTDEGTAALLIEQELAAGASERTQYTREWHAAAATVVPWQHYRPGDWAFFDREDNGTLIRDRARVAQVSVTYDAEGVSGHTTLGTRLDDLLARLARRTANVTGGASSGGAGGTPSPPTPDGPDSRAPAAVDGLVVSTTAYADTDGQPRARVALDWADVTTDAEGVLLGVRGYEVWQRGPDGTWTLAATVTDSQHAVSPLPTNTAHTFRVRAVSDNYVTGPWSTERTITTARYLAPPPRPSAPGVTVRLGVVTVAWDGRTSTGATMPATLAHVRVLVDGVIRDRLDGPDARAVITGLTYNMAASITLVAVDRAGNVSTASAAVAATPRPLVNGDLGAGSVTVLTLATNSVTADAIAGGAIDGIVITGTTVRTAASGQRVELDARGLSAYPSSGAARTTISAATGRLTAVDADINGTVTAGNASGNRVRLGEDLSYGGGVLDFLRSNGSLMGQLSSWEPGGVRLAGANRTIMAVDEGNGGTAIWLDLTTPGYGMNLISEDGLMVGISGGAAVLDAPLFRFQGGALDITREVVNARPSGGMTFNPGGQFLLTPSVHALIYAGGVFQVRTGGANSNSIDADGNGNVYFRRHSTNSGSANVQMGAGGQIFRITSRRDSKLLIEPIPTERLMRLLDVPMVSWFDRVAAETLAAELAGEDDVPENQTPMLRIPGLVAEDVEATGLTEFVIYDQDGDTQGLAYDRIGVALIPLVRDLYARVASLEERNA</sequence>
<name>A0ABP8W4L1_9ACTN</name>
<proteinExistence type="predicted"/>
<dbReference type="EMBL" id="BAABIM010000002">
    <property type="protein sequence ID" value="GAA4680561.1"/>
    <property type="molecule type" value="Genomic_DNA"/>
</dbReference>
<keyword evidence="2" id="KW-0624">Polysaccharide degradation</keyword>
<keyword evidence="2" id="KW-0119">Carbohydrate metabolism</keyword>
<evidence type="ECO:0000313" key="6">
    <source>
        <dbReference type="EMBL" id="GAA4680561.1"/>
    </source>
</evidence>
<dbReference type="Gene3D" id="2.60.40.10">
    <property type="entry name" value="Immunoglobulins"/>
    <property type="match status" value="1"/>
</dbReference>
<accession>A0ABP8W4L1</accession>
<keyword evidence="1" id="KW-0378">Hydrolase</keyword>
<gene>
    <name evidence="6" type="ORF">GCM10023226_17160</name>
</gene>
<organism evidence="6 7">
    <name type="scientific">Nocardioides nanhaiensis</name>
    <dbReference type="NCBI Taxonomy" id="1476871"/>
    <lineage>
        <taxon>Bacteria</taxon>
        <taxon>Bacillati</taxon>
        <taxon>Actinomycetota</taxon>
        <taxon>Actinomycetes</taxon>
        <taxon>Propionibacteriales</taxon>
        <taxon>Nocardioidaceae</taxon>
        <taxon>Nocardioides</taxon>
    </lineage>
</organism>
<comment type="caution">
    <text evidence="6">The sequence shown here is derived from an EMBL/GenBank/DDBJ whole genome shotgun (WGS) entry which is preliminary data.</text>
</comment>
<dbReference type="InterPro" id="IPR030392">
    <property type="entry name" value="S74_ICA"/>
</dbReference>
<feature type="domain" description="Fibronectin type-III" evidence="4">
    <location>
        <begin position="403"/>
        <end position="509"/>
    </location>
</feature>
<dbReference type="InterPro" id="IPR036116">
    <property type="entry name" value="FN3_sf"/>
</dbReference>
<feature type="region of interest" description="Disordered" evidence="3">
    <location>
        <begin position="378"/>
        <end position="405"/>
    </location>
</feature>
<dbReference type="PROSITE" id="PS50853">
    <property type="entry name" value="FN3"/>
    <property type="match status" value="1"/>
</dbReference>
<evidence type="ECO:0000256" key="3">
    <source>
        <dbReference type="SAM" id="MobiDB-lite"/>
    </source>
</evidence>
<evidence type="ECO:0000259" key="5">
    <source>
        <dbReference type="PROSITE" id="PS51688"/>
    </source>
</evidence>
<evidence type="ECO:0000256" key="1">
    <source>
        <dbReference type="ARBA" id="ARBA00023295"/>
    </source>
</evidence>
<dbReference type="PROSITE" id="PS51688">
    <property type="entry name" value="ICA"/>
    <property type="match status" value="1"/>
</dbReference>